<evidence type="ECO:0000256" key="3">
    <source>
        <dbReference type="ARBA" id="ARBA00022614"/>
    </source>
</evidence>
<evidence type="ECO:0000313" key="12">
    <source>
        <dbReference type="Proteomes" id="UP000436088"/>
    </source>
</evidence>
<dbReference type="Gene3D" id="3.80.10.10">
    <property type="entry name" value="Ribonuclease Inhibitor"/>
    <property type="match status" value="2"/>
</dbReference>
<dbReference type="SUPFAM" id="SSF52058">
    <property type="entry name" value="L domain-like"/>
    <property type="match status" value="1"/>
</dbReference>
<dbReference type="InterPro" id="IPR032675">
    <property type="entry name" value="LRR_dom_sf"/>
</dbReference>
<keyword evidence="9" id="KW-0675">Receptor</keyword>
<dbReference type="GO" id="GO:0016020">
    <property type="term" value="C:membrane"/>
    <property type="evidence" value="ECO:0007669"/>
    <property type="project" value="UniProtKB-SubCell"/>
</dbReference>
<keyword evidence="6" id="KW-0677">Repeat</keyword>
<keyword evidence="4" id="KW-0812">Transmembrane</keyword>
<protein>
    <submittedName>
        <fullName evidence="11">WRKY transcription factor</fullName>
    </submittedName>
</protein>
<sequence>MFSTTTSQCSSSFTNGGFQGFFSKLKGSSNALKFFQDGTRWTNLCYLPPPSLRIICSNSQVTELTIVGKTSSSAGQTLSDKFSIDALFTVRTKLSNLKALYLGLWGPLPPKIGRFRSLQALNMTSNFVYREVPKQIAWLKNLTSLVLADNLFNGSVPDLTGLTLLQELNLVGNRLGPQLPSLSQSLVSITLCNNSFRSEIPSGLKRFNQLQKLDISSNRIVGPIPSFLFSLASIQYLTLAQNQLSGALPWTISSSKRLTFVDISNKLLIGKLPSCIGSNSKNKTFFSSWNCLSAGKLNRQHPYSVCNKQALAVKPVKRKEQHPGINFGLILVSLEALLSWQELLFC</sequence>
<organism evidence="11 12">
    <name type="scientific">Hibiscus syriacus</name>
    <name type="common">Rose of Sharon</name>
    <dbReference type="NCBI Taxonomy" id="106335"/>
    <lineage>
        <taxon>Eukaryota</taxon>
        <taxon>Viridiplantae</taxon>
        <taxon>Streptophyta</taxon>
        <taxon>Embryophyta</taxon>
        <taxon>Tracheophyta</taxon>
        <taxon>Spermatophyta</taxon>
        <taxon>Magnoliopsida</taxon>
        <taxon>eudicotyledons</taxon>
        <taxon>Gunneridae</taxon>
        <taxon>Pentapetalae</taxon>
        <taxon>rosids</taxon>
        <taxon>malvids</taxon>
        <taxon>Malvales</taxon>
        <taxon>Malvaceae</taxon>
        <taxon>Malvoideae</taxon>
        <taxon>Hibiscus</taxon>
    </lineage>
</organism>
<comment type="caution">
    <text evidence="11">The sequence shown here is derived from an EMBL/GenBank/DDBJ whole genome shotgun (WGS) entry which is preliminary data.</text>
</comment>
<evidence type="ECO:0000256" key="6">
    <source>
        <dbReference type="ARBA" id="ARBA00022737"/>
    </source>
</evidence>
<dbReference type="PANTHER" id="PTHR48053">
    <property type="entry name" value="LEUCINE RICH REPEAT FAMILY PROTEIN, EXPRESSED"/>
    <property type="match status" value="1"/>
</dbReference>
<keyword evidence="5" id="KW-0732">Signal</keyword>
<dbReference type="Pfam" id="PF13855">
    <property type="entry name" value="LRR_8"/>
    <property type="match status" value="1"/>
</dbReference>
<dbReference type="PANTHER" id="PTHR48053:SF71">
    <property type="entry name" value="LEUCINE RICH REPEAT FAMILY PROTEIN, EXPRESSED"/>
    <property type="match status" value="1"/>
</dbReference>
<evidence type="ECO:0000256" key="8">
    <source>
        <dbReference type="ARBA" id="ARBA00023136"/>
    </source>
</evidence>
<evidence type="ECO:0000256" key="10">
    <source>
        <dbReference type="ARBA" id="ARBA00023180"/>
    </source>
</evidence>
<comment type="subcellular location">
    <subcellularLocation>
        <location evidence="1">Membrane</location>
        <topology evidence="1">Single-pass type I membrane protein</topology>
    </subcellularLocation>
</comment>
<dbReference type="InterPro" id="IPR001611">
    <property type="entry name" value="Leu-rich_rpt"/>
</dbReference>
<dbReference type="AlphaFoldDB" id="A0A6A2YPL4"/>
<keyword evidence="8" id="KW-0472">Membrane</keyword>
<proteinExistence type="inferred from homology"/>
<evidence type="ECO:0000256" key="9">
    <source>
        <dbReference type="ARBA" id="ARBA00023170"/>
    </source>
</evidence>
<accession>A0A6A2YPL4</accession>
<keyword evidence="12" id="KW-1185">Reference proteome</keyword>
<evidence type="ECO:0000256" key="7">
    <source>
        <dbReference type="ARBA" id="ARBA00022989"/>
    </source>
</evidence>
<keyword evidence="7" id="KW-1133">Transmembrane helix</keyword>
<comment type="similarity">
    <text evidence="2">Belongs to the RLP family.</text>
</comment>
<gene>
    <name evidence="11" type="ORF">F3Y22_tig00111331pilonHSYRG00105</name>
</gene>
<evidence type="ECO:0000256" key="5">
    <source>
        <dbReference type="ARBA" id="ARBA00022729"/>
    </source>
</evidence>
<keyword evidence="3" id="KW-0433">Leucine-rich repeat</keyword>
<dbReference type="EMBL" id="VEPZ02001309">
    <property type="protein sequence ID" value="KAE8681304.1"/>
    <property type="molecule type" value="Genomic_DNA"/>
</dbReference>
<keyword evidence="10" id="KW-0325">Glycoprotein</keyword>
<dbReference type="InterPro" id="IPR051716">
    <property type="entry name" value="Plant_RL_S/T_kinase"/>
</dbReference>
<reference evidence="11" key="1">
    <citation type="submission" date="2019-09" db="EMBL/GenBank/DDBJ databases">
        <title>Draft genome information of white flower Hibiscus syriacus.</title>
        <authorList>
            <person name="Kim Y.-M."/>
        </authorList>
    </citation>
    <scope>NUCLEOTIDE SEQUENCE [LARGE SCALE GENOMIC DNA]</scope>
    <source>
        <strain evidence="11">YM2019G1</strain>
    </source>
</reference>
<evidence type="ECO:0000313" key="11">
    <source>
        <dbReference type="EMBL" id="KAE8681304.1"/>
    </source>
</evidence>
<evidence type="ECO:0000256" key="1">
    <source>
        <dbReference type="ARBA" id="ARBA00004479"/>
    </source>
</evidence>
<evidence type="ECO:0000256" key="4">
    <source>
        <dbReference type="ARBA" id="ARBA00022692"/>
    </source>
</evidence>
<dbReference type="Proteomes" id="UP000436088">
    <property type="component" value="Unassembled WGS sequence"/>
</dbReference>
<name>A0A6A2YPL4_HIBSY</name>
<evidence type="ECO:0000256" key="2">
    <source>
        <dbReference type="ARBA" id="ARBA00009592"/>
    </source>
</evidence>
<dbReference type="FunFam" id="3.80.10.10:FF:000041">
    <property type="entry name" value="LRR receptor-like serine/threonine-protein kinase ERECTA"/>
    <property type="match status" value="1"/>
</dbReference>